<dbReference type="InterPro" id="IPR011628">
    <property type="entry name" value="Cleaved_adhesin"/>
</dbReference>
<feature type="domain" description="T9SS-like galactose binding" evidence="5">
    <location>
        <begin position="411"/>
        <end position="491"/>
    </location>
</feature>
<accession>A0ABW3HZ39</accession>
<dbReference type="EMBL" id="JBHTJM010000002">
    <property type="protein sequence ID" value="MFD0962768.1"/>
    <property type="molecule type" value="Genomic_DNA"/>
</dbReference>
<dbReference type="Gene3D" id="2.60.120.380">
    <property type="match status" value="2"/>
</dbReference>
<evidence type="ECO:0000259" key="5">
    <source>
        <dbReference type="Pfam" id="PF23759"/>
    </source>
</evidence>
<protein>
    <submittedName>
        <fullName evidence="6">Choice-of-anchor J domain-containing protein</fullName>
    </submittedName>
</protein>
<dbReference type="Gene3D" id="2.60.40.10">
    <property type="entry name" value="Immunoglobulins"/>
    <property type="match status" value="1"/>
</dbReference>
<evidence type="ECO:0000256" key="2">
    <source>
        <dbReference type="SAM" id="SignalP"/>
    </source>
</evidence>
<dbReference type="Pfam" id="PF23759">
    <property type="entry name" value="GBD_T9SS_assoc"/>
    <property type="match status" value="2"/>
</dbReference>
<dbReference type="Pfam" id="PF07675">
    <property type="entry name" value="Cleaved_Adhesin"/>
    <property type="match status" value="1"/>
</dbReference>
<dbReference type="InterPro" id="IPR036116">
    <property type="entry name" value="FN3_sf"/>
</dbReference>
<dbReference type="Gene3D" id="2.60.120.200">
    <property type="match status" value="1"/>
</dbReference>
<feature type="chain" id="PRO_5047462262" evidence="2">
    <location>
        <begin position="22"/>
        <end position="643"/>
    </location>
</feature>
<name>A0ABW3HZ39_9FLAO</name>
<evidence type="ECO:0000259" key="3">
    <source>
        <dbReference type="Pfam" id="PF07675"/>
    </source>
</evidence>
<feature type="signal peptide" evidence="2">
    <location>
        <begin position="1"/>
        <end position="21"/>
    </location>
</feature>
<gene>
    <name evidence="6" type="ORF">ACFQ1O_01975</name>
</gene>
<keyword evidence="7" id="KW-1185">Reference proteome</keyword>
<dbReference type="Proteomes" id="UP001596997">
    <property type="component" value="Unassembled WGS sequence"/>
</dbReference>
<dbReference type="InterPro" id="IPR026444">
    <property type="entry name" value="Secre_tail"/>
</dbReference>
<dbReference type="NCBIfam" id="NF038128">
    <property type="entry name" value="choice_anch_J"/>
    <property type="match status" value="1"/>
</dbReference>
<dbReference type="NCBIfam" id="TIGR04183">
    <property type="entry name" value="Por_Secre_tail"/>
    <property type="match status" value="1"/>
</dbReference>
<sequence>MKKITFLSAMLLFSIVGFSQFNETFESALPAGFTVVNNGSTNGWVFLDNPTGGAHGGTGVASITYDASVAHDDYLITSQISVTAGVSDQLSFWIKSRSGTFLEPYEVLLSTTDTAPGSFTTTLQASEDAAATWEEKIFDLTTYVGQNIYIAIRATGTNEWQLFVDDMVNSAIPACPNVMNLAAGNFTSPDSADITWDAVTGATMYNWEVQPQGVAQGTAGEIASGSVAGTTATTSGLVGGTTYTVYVQSDCGGAAGVYQSFDFTFILPPANDECANAIALTVNSDFACATVTAGTTVGATASSQADDVTGTPNTDVWFSFVATGTNHRVTLTNVVNQGGGTSTSTDMGMGVYDATGGCAGLVFSADSDPNTLDLTGLTPATTYYVRVYGWLTTIQYNNFDICVGTPPAAPANDNLCNAISLTIDTAAVAGSYTNDSATEEANEPAGACYSGGAQGTVWFSFVAPASGEVQVSTDFGGTMTDSEIAVYDATGVTCSDLSTLSAAVGCDQDSGTVVTYNSILNLNAANGNALTPGNTYYIQVSGYNNNRGTFGIQVFDQVTLSVDNFDIDENFNYYPNPVQDKLVVSAKNQIEVLSIINMLGQTVKTVTPNINNYELDFSDLKSGVYFVKATINGIDGTFRIIKK</sequence>
<comment type="caution">
    <text evidence="6">The sequence shown here is derived from an EMBL/GenBank/DDBJ whole genome shotgun (WGS) entry which is preliminary data.</text>
</comment>
<evidence type="ECO:0000313" key="7">
    <source>
        <dbReference type="Proteomes" id="UP001596997"/>
    </source>
</evidence>
<dbReference type="CDD" id="cd00063">
    <property type="entry name" value="FN3"/>
    <property type="match status" value="1"/>
</dbReference>
<dbReference type="Pfam" id="PF18962">
    <property type="entry name" value="Por_Secre_tail"/>
    <property type="match status" value="1"/>
</dbReference>
<evidence type="ECO:0000313" key="6">
    <source>
        <dbReference type="EMBL" id="MFD0962768.1"/>
    </source>
</evidence>
<reference evidence="7" key="1">
    <citation type="journal article" date="2019" name="Int. J. Syst. Evol. Microbiol.">
        <title>The Global Catalogue of Microorganisms (GCM) 10K type strain sequencing project: providing services to taxonomists for standard genome sequencing and annotation.</title>
        <authorList>
            <consortium name="The Broad Institute Genomics Platform"/>
            <consortium name="The Broad Institute Genome Sequencing Center for Infectious Disease"/>
            <person name="Wu L."/>
            <person name="Ma J."/>
        </authorList>
    </citation>
    <scope>NUCLEOTIDE SEQUENCE [LARGE SCALE GENOMIC DNA]</scope>
    <source>
        <strain evidence="7">CCUG 62114</strain>
    </source>
</reference>
<organism evidence="6 7">
    <name type="scientific">Pseudofulvibacter geojedonensis</name>
    <dbReference type="NCBI Taxonomy" id="1123758"/>
    <lineage>
        <taxon>Bacteria</taxon>
        <taxon>Pseudomonadati</taxon>
        <taxon>Bacteroidota</taxon>
        <taxon>Flavobacteriia</taxon>
        <taxon>Flavobacteriales</taxon>
        <taxon>Flavobacteriaceae</taxon>
        <taxon>Pseudofulvibacter</taxon>
    </lineage>
</organism>
<evidence type="ECO:0000256" key="1">
    <source>
        <dbReference type="ARBA" id="ARBA00022729"/>
    </source>
</evidence>
<keyword evidence="1 2" id="KW-0732">Signal</keyword>
<feature type="domain" description="Secretion system C-terminal sorting" evidence="4">
    <location>
        <begin position="574"/>
        <end position="633"/>
    </location>
</feature>
<dbReference type="InterPro" id="IPR013783">
    <property type="entry name" value="Ig-like_fold"/>
</dbReference>
<feature type="domain" description="T9SS-like galactose binding" evidence="5">
    <location>
        <begin position="270"/>
        <end position="401"/>
    </location>
</feature>
<feature type="domain" description="Cleaved adhesin" evidence="3">
    <location>
        <begin position="21"/>
        <end position="153"/>
    </location>
</feature>
<dbReference type="SUPFAM" id="SSF49265">
    <property type="entry name" value="Fibronectin type III"/>
    <property type="match status" value="1"/>
</dbReference>
<dbReference type="RefSeq" id="WP_377712767.1">
    <property type="nucleotide sequence ID" value="NZ_JBHTJM010000002.1"/>
</dbReference>
<dbReference type="InterPro" id="IPR003961">
    <property type="entry name" value="FN3_dom"/>
</dbReference>
<dbReference type="InterPro" id="IPR056600">
    <property type="entry name" value="GBD_T9SS_assoc"/>
</dbReference>
<proteinExistence type="predicted"/>
<evidence type="ECO:0000259" key="4">
    <source>
        <dbReference type="Pfam" id="PF18962"/>
    </source>
</evidence>